<comment type="caution">
    <text evidence="3">The sequence shown here is derived from an EMBL/GenBank/DDBJ whole genome shotgun (WGS) entry which is preliminary data.</text>
</comment>
<proteinExistence type="predicted"/>
<evidence type="ECO:0000256" key="1">
    <source>
        <dbReference type="SAM" id="MobiDB-lite"/>
    </source>
</evidence>
<evidence type="ECO:0000313" key="4">
    <source>
        <dbReference type="Proteomes" id="UP000053558"/>
    </source>
</evidence>
<protein>
    <submittedName>
        <fullName evidence="3">Uncharacterized protein</fullName>
    </submittedName>
</protein>
<feature type="compositionally biased region" description="Basic and acidic residues" evidence="1">
    <location>
        <begin position="125"/>
        <end position="135"/>
    </location>
</feature>
<dbReference type="Proteomes" id="UP000053558">
    <property type="component" value="Unassembled WGS sequence"/>
</dbReference>
<dbReference type="Pfam" id="PF10173">
    <property type="entry name" value="Mit_KHE1"/>
    <property type="match status" value="1"/>
</dbReference>
<dbReference type="OMA" id="IWRSWSH"/>
<feature type="transmembrane region" description="Helical" evidence="2">
    <location>
        <begin position="186"/>
        <end position="205"/>
    </location>
</feature>
<dbReference type="GeneID" id="19211363"/>
<dbReference type="EMBL" id="JH711578">
    <property type="protein sequence ID" value="EIW80899.1"/>
    <property type="molecule type" value="Genomic_DNA"/>
</dbReference>
<feature type="region of interest" description="Disordered" evidence="1">
    <location>
        <begin position="118"/>
        <end position="141"/>
    </location>
</feature>
<evidence type="ECO:0000313" key="3">
    <source>
        <dbReference type="EMBL" id="EIW80899.1"/>
    </source>
</evidence>
<keyword evidence="2" id="KW-1133">Transmembrane helix</keyword>
<name>A0A5M3MP05_CONPW</name>
<reference evidence="4" key="1">
    <citation type="journal article" date="2012" name="Science">
        <title>The Paleozoic origin of enzymatic lignin decomposition reconstructed from 31 fungal genomes.</title>
        <authorList>
            <person name="Floudas D."/>
            <person name="Binder M."/>
            <person name="Riley R."/>
            <person name="Barry K."/>
            <person name="Blanchette R.A."/>
            <person name="Henrissat B."/>
            <person name="Martinez A.T."/>
            <person name="Otillar R."/>
            <person name="Spatafora J.W."/>
            <person name="Yadav J.S."/>
            <person name="Aerts A."/>
            <person name="Benoit I."/>
            <person name="Boyd A."/>
            <person name="Carlson A."/>
            <person name="Copeland A."/>
            <person name="Coutinho P.M."/>
            <person name="de Vries R.P."/>
            <person name="Ferreira P."/>
            <person name="Findley K."/>
            <person name="Foster B."/>
            <person name="Gaskell J."/>
            <person name="Glotzer D."/>
            <person name="Gorecki P."/>
            <person name="Heitman J."/>
            <person name="Hesse C."/>
            <person name="Hori C."/>
            <person name="Igarashi K."/>
            <person name="Jurgens J.A."/>
            <person name="Kallen N."/>
            <person name="Kersten P."/>
            <person name="Kohler A."/>
            <person name="Kuees U."/>
            <person name="Kumar T.K.A."/>
            <person name="Kuo A."/>
            <person name="LaButti K."/>
            <person name="Larrondo L.F."/>
            <person name="Lindquist E."/>
            <person name="Ling A."/>
            <person name="Lombard V."/>
            <person name="Lucas S."/>
            <person name="Lundell T."/>
            <person name="Martin R."/>
            <person name="McLaughlin D.J."/>
            <person name="Morgenstern I."/>
            <person name="Morin E."/>
            <person name="Murat C."/>
            <person name="Nagy L.G."/>
            <person name="Nolan M."/>
            <person name="Ohm R.A."/>
            <person name="Patyshakuliyeva A."/>
            <person name="Rokas A."/>
            <person name="Ruiz-Duenas F.J."/>
            <person name="Sabat G."/>
            <person name="Salamov A."/>
            <person name="Samejima M."/>
            <person name="Schmutz J."/>
            <person name="Slot J.C."/>
            <person name="St John F."/>
            <person name="Stenlid J."/>
            <person name="Sun H."/>
            <person name="Sun S."/>
            <person name="Syed K."/>
            <person name="Tsang A."/>
            <person name="Wiebenga A."/>
            <person name="Young D."/>
            <person name="Pisabarro A."/>
            <person name="Eastwood D.C."/>
            <person name="Martin F."/>
            <person name="Cullen D."/>
            <person name="Grigoriev I.V."/>
            <person name="Hibbett D.S."/>
        </authorList>
    </citation>
    <scope>NUCLEOTIDE SEQUENCE [LARGE SCALE GENOMIC DNA]</scope>
    <source>
        <strain evidence="4">RWD-64-598 SS2</strain>
    </source>
</reference>
<keyword evidence="2" id="KW-0472">Membrane</keyword>
<accession>A0A5M3MP05</accession>
<dbReference type="AlphaFoldDB" id="A0A5M3MP05"/>
<dbReference type="PANTHER" id="PTHR28062:SF1">
    <property type="entry name" value="TRANSMEMBRANE PROTEIN"/>
    <property type="match status" value="1"/>
</dbReference>
<dbReference type="GO" id="GO:0005743">
    <property type="term" value="C:mitochondrial inner membrane"/>
    <property type="evidence" value="ECO:0007669"/>
    <property type="project" value="TreeGrafter"/>
</dbReference>
<evidence type="ECO:0000256" key="2">
    <source>
        <dbReference type="SAM" id="Phobius"/>
    </source>
</evidence>
<gene>
    <name evidence="3" type="ORF">CONPUDRAFT_89976</name>
</gene>
<dbReference type="InterPro" id="IPR018786">
    <property type="entry name" value="Mit_KHE1"/>
</dbReference>
<sequence>MAAASKAGRSLRIIALPLTRPKAPLKTSANAKAALDANRMLVYYHFNIVSSASDSRQTSKISQYVNKATTKVAAIWADFGKAPEDNWKFKLYKYGERLSDRIDFEELALKGVDPSLGPSLAHPDVGGKEAEKIENDSPSPESLISIIYPPSTFRSLGAGSSSNTHPVLEHLRDLLATREPRHRKGFWTWTIIAPFTAPFAIIPVIPNLPFFFCAWRAWSHYRAYRSSQYLKLLLEHGMIVPQESAELDEIYATTAPSPESTHDTKASSEEEPLLSKAAPPQILLDRKAIPRIVELFGLPESSSTEMYRAAEQVRLRLEPPSQ</sequence>
<dbReference type="OrthoDB" id="5562676at2759"/>
<organism evidence="3 4">
    <name type="scientific">Coniophora puteana (strain RWD-64-598)</name>
    <name type="common">Brown rot fungus</name>
    <dbReference type="NCBI Taxonomy" id="741705"/>
    <lineage>
        <taxon>Eukaryota</taxon>
        <taxon>Fungi</taxon>
        <taxon>Dikarya</taxon>
        <taxon>Basidiomycota</taxon>
        <taxon>Agaricomycotina</taxon>
        <taxon>Agaricomycetes</taxon>
        <taxon>Agaricomycetidae</taxon>
        <taxon>Boletales</taxon>
        <taxon>Coniophorineae</taxon>
        <taxon>Coniophoraceae</taxon>
        <taxon>Coniophora</taxon>
    </lineage>
</organism>
<feature type="region of interest" description="Disordered" evidence="1">
    <location>
        <begin position="255"/>
        <end position="279"/>
    </location>
</feature>
<dbReference type="GO" id="GO:0006813">
    <property type="term" value="P:potassium ion transport"/>
    <property type="evidence" value="ECO:0007669"/>
    <property type="project" value="TreeGrafter"/>
</dbReference>
<keyword evidence="2" id="KW-0812">Transmembrane</keyword>
<dbReference type="KEGG" id="cput:CONPUDRAFT_89976"/>
<dbReference type="GO" id="GO:1902600">
    <property type="term" value="P:proton transmembrane transport"/>
    <property type="evidence" value="ECO:0007669"/>
    <property type="project" value="TreeGrafter"/>
</dbReference>
<dbReference type="RefSeq" id="XP_007768357.1">
    <property type="nucleotide sequence ID" value="XM_007770167.1"/>
</dbReference>
<dbReference type="PANTHER" id="PTHR28062">
    <property type="entry name" value="K+-H+ EXCHANGE-LIKE PROTEIN"/>
    <property type="match status" value="1"/>
</dbReference>
<keyword evidence="4" id="KW-1185">Reference proteome</keyword>